<accession>A0AAE3FYZ0</accession>
<dbReference type="GO" id="GO:0006629">
    <property type="term" value="P:lipid metabolic process"/>
    <property type="evidence" value="ECO:0007669"/>
    <property type="project" value="InterPro"/>
</dbReference>
<sequence length="222" mass="24247">MQLIGHRGGLAHGPGNTIETATRAAPYVDMIEIDVQRCGTGELVVFHDTTLDRLTAVSRPVAVTDWDTLSTLTVDGSDAQIPLLSDVLSAIPIGVGVNIELKHAGMAADLERIVSKHENEILYSSFVPQALAEIDGSYNRGYLFSDLWERPDGWSSRLDMAEGLGCTAIHPEYTLLTQERVAQAHERGLAVHAWTVPSTEMARKLHSMGVDGIIVDDWDVFE</sequence>
<dbReference type="Gene3D" id="3.20.20.190">
    <property type="entry name" value="Phosphatidylinositol (PI) phosphodiesterase"/>
    <property type="match status" value="1"/>
</dbReference>
<keyword evidence="3" id="KW-1185">Reference proteome</keyword>
<evidence type="ECO:0000313" key="3">
    <source>
        <dbReference type="Proteomes" id="UP001203207"/>
    </source>
</evidence>
<dbReference type="EMBL" id="JAKRVX010000006">
    <property type="protein sequence ID" value="MCL9817958.1"/>
    <property type="molecule type" value="Genomic_DNA"/>
</dbReference>
<evidence type="ECO:0000313" key="2">
    <source>
        <dbReference type="EMBL" id="MCL9817958.1"/>
    </source>
</evidence>
<proteinExistence type="predicted"/>
<dbReference type="GO" id="GO:0008081">
    <property type="term" value="F:phosphoric diester hydrolase activity"/>
    <property type="evidence" value="ECO:0007669"/>
    <property type="project" value="InterPro"/>
</dbReference>
<evidence type="ECO:0000259" key="1">
    <source>
        <dbReference type="PROSITE" id="PS51704"/>
    </source>
</evidence>
<dbReference type="RefSeq" id="WP_250585346.1">
    <property type="nucleotide sequence ID" value="NZ_JAKRVX010000006.1"/>
</dbReference>
<dbReference type="SUPFAM" id="SSF51695">
    <property type="entry name" value="PLC-like phosphodiesterases"/>
    <property type="match status" value="1"/>
</dbReference>
<dbReference type="InterPro" id="IPR030395">
    <property type="entry name" value="GP_PDE_dom"/>
</dbReference>
<name>A0AAE3FYZ0_9EURY</name>
<reference evidence="2" key="2">
    <citation type="submission" date="2022-02" db="EMBL/GenBank/DDBJ databases">
        <authorList>
            <person name="Elcheninov A.G."/>
            <person name="Sorokin D.Y."/>
            <person name="Kublanov I.V."/>
        </authorList>
    </citation>
    <scope>NUCLEOTIDE SEQUENCE</scope>
    <source>
        <strain evidence="2">AArc-St2</strain>
    </source>
</reference>
<dbReference type="InterPro" id="IPR017946">
    <property type="entry name" value="PLC-like_Pdiesterase_TIM-brl"/>
</dbReference>
<protein>
    <submittedName>
        <fullName evidence="2">Glycerophosphodiester phosphodiesterase</fullName>
    </submittedName>
</protein>
<dbReference type="AlphaFoldDB" id="A0AAE3FYZ0"/>
<dbReference type="CDD" id="cd08556">
    <property type="entry name" value="GDPD"/>
    <property type="match status" value="1"/>
</dbReference>
<dbReference type="PANTHER" id="PTHR46211">
    <property type="entry name" value="GLYCEROPHOSPHORYL DIESTER PHOSPHODIESTERASE"/>
    <property type="match status" value="1"/>
</dbReference>
<organism evidence="2 3">
    <name type="scientific">Natronocalculus amylovorans</name>
    <dbReference type="NCBI Taxonomy" id="2917812"/>
    <lineage>
        <taxon>Archaea</taxon>
        <taxon>Methanobacteriati</taxon>
        <taxon>Methanobacteriota</taxon>
        <taxon>Stenosarchaea group</taxon>
        <taxon>Halobacteria</taxon>
        <taxon>Halobacteriales</taxon>
        <taxon>Haloferacaceae</taxon>
        <taxon>Natronocalculus</taxon>
    </lineage>
</organism>
<comment type="caution">
    <text evidence="2">The sequence shown here is derived from an EMBL/GenBank/DDBJ whole genome shotgun (WGS) entry which is preliminary data.</text>
</comment>
<gene>
    <name evidence="2" type="ORF">AArcSt2_13535</name>
</gene>
<reference evidence="2" key="1">
    <citation type="journal article" date="2022" name="Syst. Appl. Microbiol.">
        <title>Natronocalculus amylovorans gen. nov., sp. nov., and Natranaeroarchaeum aerophilus sp. nov., dominant culturable amylolytic natronoarchaea from hypersaline soda lakes in southwestern Siberia.</title>
        <authorList>
            <person name="Sorokin D.Y."/>
            <person name="Elcheninov A.G."/>
            <person name="Khizhniak T.V."/>
            <person name="Koenen M."/>
            <person name="Bale N.J."/>
            <person name="Damste J.S.S."/>
            <person name="Kublanov I.V."/>
        </authorList>
    </citation>
    <scope>NUCLEOTIDE SEQUENCE</scope>
    <source>
        <strain evidence="2">AArc-St2</strain>
    </source>
</reference>
<dbReference type="Pfam" id="PF03009">
    <property type="entry name" value="GDPD"/>
    <property type="match status" value="1"/>
</dbReference>
<dbReference type="PROSITE" id="PS51704">
    <property type="entry name" value="GP_PDE"/>
    <property type="match status" value="1"/>
</dbReference>
<dbReference type="PANTHER" id="PTHR46211:SF14">
    <property type="entry name" value="GLYCEROPHOSPHODIESTER PHOSPHODIESTERASE"/>
    <property type="match status" value="1"/>
</dbReference>
<feature type="domain" description="GP-PDE" evidence="1">
    <location>
        <begin position="1"/>
        <end position="222"/>
    </location>
</feature>
<dbReference type="Proteomes" id="UP001203207">
    <property type="component" value="Unassembled WGS sequence"/>
</dbReference>